<evidence type="ECO:0000256" key="5">
    <source>
        <dbReference type="ARBA" id="ARBA00022741"/>
    </source>
</evidence>
<dbReference type="InterPro" id="IPR003593">
    <property type="entry name" value="AAA+_ATPase"/>
</dbReference>
<keyword evidence="10" id="KW-1185">Reference proteome</keyword>
<dbReference type="PANTHER" id="PTHR43297:SF2">
    <property type="entry name" value="DIPEPTIDE TRANSPORT ATP-BINDING PROTEIN DPPD"/>
    <property type="match status" value="1"/>
</dbReference>
<dbReference type="OrthoDB" id="9802264at2"/>
<dbReference type="PROSITE" id="PS50893">
    <property type="entry name" value="ABC_TRANSPORTER_2"/>
    <property type="match status" value="2"/>
</dbReference>
<keyword evidence="7" id="KW-0472">Membrane</keyword>
<dbReference type="GO" id="GO:0015833">
    <property type="term" value="P:peptide transport"/>
    <property type="evidence" value="ECO:0007669"/>
    <property type="project" value="InterPro"/>
</dbReference>
<dbReference type="InterPro" id="IPR027417">
    <property type="entry name" value="P-loop_NTPase"/>
</dbReference>
<gene>
    <name evidence="9" type="ORF">SAMN05216236_11453</name>
</gene>
<dbReference type="GO" id="GO:0016887">
    <property type="term" value="F:ATP hydrolysis activity"/>
    <property type="evidence" value="ECO:0007669"/>
    <property type="project" value="InterPro"/>
</dbReference>
<dbReference type="PANTHER" id="PTHR43297">
    <property type="entry name" value="OLIGOPEPTIDE TRANSPORT ATP-BINDING PROTEIN APPD"/>
    <property type="match status" value="1"/>
</dbReference>
<name>A0A1I7C4H9_9RHOB</name>
<dbReference type="RefSeq" id="WP_027263963.1">
    <property type="nucleotide sequence ID" value="NZ_FPAW01000014.1"/>
</dbReference>
<dbReference type="CDD" id="cd03257">
    <property type="entry name" value="ABC_NikE_OppD_transporters"/>
    <property type="match status" value="2"/>
</dbReference>
<dbReference type="EMBL" id="FPAW01000014">
    <property type="protein sequence ID" value="SFT94325.1"/>
    <property type="molecule type" value="Genomic_DNA"/>
</dbReference>
<evidence type="ECO:0000256" key="4">
    <source>
        <dbReference type="ARBA" id="ARBA00022475"/>
    </source>
</evidence>
<dbReference type="Gene3D" id="3.40.50.300">
    <property type="entry name" value="P-loop containing nucleotide triphosphate hydrolases"/>
    <property type="match status" value="2"/>
</dbReference>
<dbReference type="InterPro" id="IPR003439">
    <property type="entry name" value="ABC_transporter-like_ATP-bd"/>
</dbReference>
<dbReference type="Pfam" id="PF08352">
    <property type="entry name" value="oligo_HPY"/>
    <property type="match status" value="2"/>
</dbReference>
<evidence type="ECO:0000256" key="6">
    <source>
        <dbReference type="ARBA" id="ARBA00022840"/>
    </source>
</evidence>
<dbReference type="PROSITE" id="PS00211">
    <property type="entry name" value="ABC_TRANSPORTER_1"/>
    <property type="match status" value="2"/>
</dbReference>
<dbReference type="eggNOG" id="COG4172">
    <property type="taxonomic scope" value="Bacteria"/>
</dbReference>
<keyword evidence="4" id="KW-1003">Cell membrane</keyword>
<dbReference type="InterPro" id="IPR050388">
    <property type="entry name" value="ABC_Ni/Peptide_Import"/>
</dbReference>
<dbReference type="SMART" id="SM00382">
    <property type="entry name" value="AAA"/>
    <property type="match status" value="2"/>
</dbReference>
<evidence type="ECO:0000259" key="8">
    <source>
        <dbReference type="PROSITE" id="PS50893"/>
    </source>
</evidence>
<proteinExistence type="inferred from homology"/>
<keyword evidence="5" id="KW-0547">Nucleotide-binding</keyword>
<dbReference type="GO" id="GO:0005524">
    <property type="term" value="F:ATP binding"/>
    <property type="evidence" value="ECO:0007669"/>
    <property type="project" value="UniProtKB-KW"/>
</dbReference>
<dbReference type="GO" id="GO:0055085">
    <property type="term" value="P:transmembrane transport"/>
    <property type="evidence" value="ECO:0007669"/>
    <property type="project" value="UniProtKB-ARBA"/>
</dbReference>
<dbReference type="STRING" id="999627.SAMN05216236_11453"/>
<dbReference type="NCBIfam" id="NF008453">
    <property type="entry name" value="PRK11308.1"/>
    <property type="match status" value="2"/>
</dbReference>
<comment type="similarity">
    <text evidence="2">Belongs to the ABC transporter superfamily.</text>
</comment>
<evidence type="ECO:0000256" key="7">
    <source>
        <dbReference type="ARBA" id="ARBA00023136"/>
    </source>
</evidence>
<protein>
    <submittedName>
        <fullName evidence="9">Peptide/nickel transport system ATP-binding protein</fullName>
    </submittedName>
</protein>
<evidence type="ECO:0000313" key="10">
    <source>
        <dbReference type="Proteomes" id="UP000182466"/>
    </source>
</evidence>
<sequence>MTLAQDISPPPPAAGENTILTVDNLCISVRTEQGLMPLVENLSFNLSKGETLAIAGESGSGKSLTSLAIMGLLPPPAVRVTGGSIRFDDLVLTGMPEHRLQQLRGNRIAMIFQEPMTALNPVMRIGAQLVEAIRAHENISVSQARKRALEAVRAVRLTEPERRLRQYPHELSGGMRQRVVIAMAIALRPDILIADEPTTALDVTVQREVLDLLRDLARDMDTALILITHDMGVVAEMADHVLVMQDGRMVERAPVRKLFCTPEQPYTRKLLAAVPRMGTGHGVHPDSQNEPLVSFRDTRVAYDLHGGILGRVVQRVHAVEGVSFDIYPGETFALVGESGCGKSTIARALTGLVPHTGNIRFKGQPLGNNAIQRKKISRELQMVFQDPMAALNGRMTAGDLVREPLVIHGIGTAASRRDRAAALFARVGLGEDALDRYPHEFSGGQRQRICIARALALEPQLIIADESVSALDVSVQATVLDLLAELKREMNMAYLFISHDMAVVENIADRVAVMYLGQIVELGTGSQIFGDPRHPYTRRLIEAVPHADPDRALPARVIDATDPPSPVRAVGDPPQVVVHDDVGDGHLVARL</sequence>
<dbReference type="InterPro" id="IPR017871">
    <property type="entry name" value="ABC_transporter-like_CS"/>
</dbReference>
<accession>A0A1I7C4H9</accession>
<feature type="domain" description="ABC transporter" evidence="8">
    <location>
        <begin position="304"/>
        <end position="541"/>
    </location>
</feature>
<keyword evidence="3" id="KW-0813">Transport</keyword>
<comment type="subcellular location">
    <subcellularLocation>
        <location evidence="1">Cell inner membrane</location>
        <topology evidence="1">Peripheral membrane protein</topology>
    </subcellularLocation>
</comment>
<dbReference type="SUPFAM" id="SSF52540">
    <property type="entry name" value="P-loop containing nucleoside triphosphate hydrolases"/>
    <property type="match status" value="2"/>
</dbReference>
<dbReference type="NCBIfam" id="NF007739">
    <property type="entry name" value="PRK10419.1"/>
    <property type="match status" value="2"/>
</dbReference>
<keyword evidence="6 9" id="KW-0067">ATP-binding</keyword>
<feature type="domain" description="ABC transporter" evidence="8">
    <location>
        <begin position="20"/>
        <end position="271"/>
    </location>
</feature>
<dbReference type="Proteomes" id="UP000182466">
    <property type="component" value="Unassembled WGS sequence"/>
</dbReference>
<dbReference type="FunFam" id="3.40.50.300:FF:000016">
    <property type="entry name" value="Oligopeptide ABC transporter ATP-binding component"/>
    <property type="match status" value="2"/>
</dbReference>
<evidence type="ECO:0000256" key="1">
    <source>
        <dbReference type="ARBA" id="ARBA00004417"/>
    </source>
</evidence>
<organism evidence="9 10">
    <name type="scientific">Sedimentitalea nanhaiensis</name>
    <dbReference type="NCBI Taxonomy" id="999627"/>
    <lineage>
        <taxon>Bacteria</taxon>
        <taxon>Pseudomonadati</taxon>
        <taxon>Pseudomonadota</taxon>
        <taxon>Alphaproteobacteria</taxon>
        <taxon>Rhodobacterales</taxon>
        <taxon>Paracoccaceae</taxon>
        <taxon>Sedimentitalea</taxon>
    </lineage>
</organism>
<evidence type="ECO:0000256" key="2">
    <source>
        <dbReference type="ARBA" id="ARBA00005417"/>
    </source>
</evidence>
<evidence type="ECO:0000313" key="9">
    <source>
        <dbReference type="EMBL" id="SFT94325.1"/>
    </source>
</evidence>
<evidence type="ECO:0000256" key="3">
    <source>
        <dbReference type="ARBA" id="ARBA00022448"/>
    </source>
</evidence>
<dbReference type="GO" id="GO:0005886">
    <property type="term" value="C:plasma membrane"/>
    <property type="evidence" value="ECO:0007669"/>
    <property type="project" value="UniProtKB-SubCell"/>
</dbReference>
<dbReference type="Pfam" id="PF00005">
    <property type="entry name" value="ABC_tran"/>
    <property type="match status" value="2"/>
</dbReference>
<reference evidence="9 10" key="1">
    <citation type="submission" date="2016-10" db="EMBL/GenBank/DDBJ databases">
        <authorList>
            <person name="de Groot N.N."/>
        </authorList>
    </citation>
    <scope>NUCLEOTIDE SEQUENCE [LARGE SCALE GENOMIC DNA]</scope>
    <source>
        <strain evidence="9 10">CGMCC 1.10959</strain>
    </source>
</reference>
<dbReference type="AlphaFoldDB" id="A0A1I7C4H9"/>
<dbReference type="InterPro" id="IPR013563">
    <property type="entry name" value="Oligopep_ABC_C"/>
</dbReference>